<organism evidence="3 4">
    <name type="scientific">Buteo japonicus</name>
    <dbReference type="NCBI Taxonomy" id="224669"/>
    <lineage>
        <taxon>Eukaryota</taxon>
        <taxon>Metazoa</taxon>
        <taxon>Chordata</taxon>
        <taxon>Craniata</taxon>
        <taxon>Vertebrata</taxon>
        <taxon>Euteleostomi</taxon>
        <taxon>Archelosauria</taxon>
        <taxon>Archosauria</taxon>
        <taxon>Dinosauria</taxon>
        <taxon>Saurischia</taxon>
        <taxon>Theropoda</taxon>
        <taxon>Coelurosauria</taxon>
        <taxon>Aves</taxon>
        <taxon>Neognathae</taxon>
        <taxon>Neoaves</taxon>
        <taxon>Telluraves</taxon>
        <taxon>Accipitrimorphae</taxon>
        <taxon>Accipitriformes</taxon>
        <taxon>Accipitridae</taxon>
        <taxon>Accipitrinae</taxon>
        <taxon>Buteo</taxon>
    </lineage>
</organism>
<dbReference type="Proteomes" id="UP000694555">
    <property type="component" value="Unplaced"/>
</dbReference>
<evidence type="ECO:0000259" key="2">
    <source>
        <dbReference type="Pfam" id="PF02551"/>
    </source>
</evidence>
<dbReference type="InterPro" id="IPR029069">
    <property type="entry name" value="HotDog_dom_sf"/>
</dbReference>
<name>A0A8B9Z9H1_9AVES</name>
<dbReference type="PANTHER" id="PTHR11066:SF34">
    <property type="entry name" value="ACYL-COENZYME A THIOESTERASE 8"/>
    <property type="match status" value="1"/>
</dbReference>
<dbReference type="GO" id="GO:0006637">
    <property type="term" value="P:acyl-CoA metabolic process"/>
    <property type="evidence" value="ECO:0007669"/>
    <property type="project" value="InterPro"/>
</dbReference>
<reference evidence="3" key="1">
    <citation type="submission" date="2025-08" db="UniProtKB">
        <authorList>
            <consortium name="Ensembl"/>
        </authorList>
    </citation>
    <scope>IDENTIFICATION</scope>
</reference>
<dbReference type="GO" id="GO:0009062">
    <property type="term" value="P:fatty acid catabolic process"/>
    <property type="evidence" value="ECO:0007669"/>
    <property type="project" value="TreeGrafter"/>
</dbReference>
<dbReference type="AlphaFoldDB" id="A0A8B9Z9H1"/>
<dbReference type="CDD" id="cd03444">
    <property type="entry name" value="Thioesterase_II_repeat1"/>
    <property type="match status" value="1"/>
</dbReference>
<feature type="domain" description="Acyl-CoA thioesterase 2 C-terminal" evidence="2">
    <location>
        <begin position="78"/>
        <end position="159"/>
    </location>
</feature>
<dbReference type="GO" id="GO:0047617">
    <property type="term" value="F:fatty acyl-CoA hydrolase activity"/>
    <property type="evidence" value="ECO:0007669"/>
    <property type="project" value="InterPro"/>
</dbReference>
<proteinExistence type="predicted"/>
<evidence type="ECO:0000256" key="1">
    <source>
        <dbReference type="SAM" id="MobiDB-lite"/>
    </source>
</evidence>
<reference evidence="3" key="2">
    <citation type="submission" date="2025-09" db="UniProtKB">
        <authorList>
            <consortium name="Ensembl"/>
        </authorList>
    </citation>
    <scope>IDENTIFICATION</scope>
</reference>
<dbReference type="Gene3D" id="3.10.129.10">
    <property type="entry name" value="Hotdog Thioesterase"/>
    <property type="match status" value="1"/>
</dbReference>
<protein>
    <submittedName>
        <fullName evidence="3">Acyl-CoA thioesterase 8</fullName>
    </submittedName>
</protein>
<dbReference type="InterPro" id="IPR003703">
    <property type="entry name" value="Acyl_CoA_thio"/>
</dbReference>
<dbReference type="GO" id="GO:0005782">
    <property type="term" value="C:peroxisomal matrix"/>
    <property type="evidence" value="ECO:0007669"/>
    <property type="project" value="TreeGrafter"/>
</dbReference>
<feature type="region of interest" description="Disordered" evidence="1">
    <location>
        <begin position="157"/>
        <end position="178"/>
    </location>
</feature>
<dbReference type="SUPFAM" id="SSF54637">
    <property type="entry name" value="Thioesterase/thiol ester dehydrase-isomerase"/>
    <property type="match status" value="1"/>
</dbReference>
<evidence type="ECO:0000313" key="3">
    <source>
        <dbReference type="Ensembl" id="ENSBJAP00000003812.1"/>
    </source>
</evidence>
<accession>A0A8B9Z9H1</accession>
<dbReference type="InterPro" id="IPR025652">
    <property type="entry name" value="TesB_C"/>
</dbReference>
<dbReference type="Pfam" id="PF02551">
    <property type="entry name" value="Acyl_CoA_thio"/>
    <property type="match status" value="1"/>
</dbReference>
<sequence length="178" mass="20372">GHARDALICGWGLGRRRDWGDCLRSPQIHLGKEQRKKNPNLAERYRKHLNKIQAEDVPIDIKPVNPPDVFCLEPQEPKQLFWVRARGYIGETDMKVHCCVAAYISDYAFLGTALLPHRQYHIKFLVSLDHSMWFHAPFRADHWMLYECESPWAGEAGLGRGPSRWEPGKGEEAAPTSG</sequence>
<dbReference type="PANTHER" id="PTHR11066">
    <property type="entry name" value="ACYL-COA THIOESTERASE"/>
    <property type="match status" value="1"/>
</dbReference>
<evidence type="ECO:0000313" key="4">
    <source>
        <dbReference type="Proteomes" id="UP000694555"/>
    </source>
</evidence>
<keyword evidence="4" id="KW-1185">Reference proteome</keyword>
<dbReference type="Ensembl" id="ENSBJAT00000003907.1">
    <property type="protein sequence ID" value="ENSBJAP00000003812.1"/>
    <property type="gene ID" value="ENSBJAG00000002749.1"/>
</dbReference>